<name>A0A8J2SN79_9STRA</name>
<organism evidence="3 4">
    <name type="scientific">Pelagomonas calceolata</name>
    <dbReference type="NCBI Taxonomy" id="35677"/>
    <lineage>
        <taxon>Eukaryota</taxon>
        <taxon>Sar</taxon>
        <taxon>Stramenopiles</taxon>
        <taxon>Ochrophyta</taxon>
        <taxon>Pelagophyceae</taxon>
        <taxon>Pelagomonadales</taxon>
        <taxon>Pelagomonadaceae</taxon>
        <taxon>Pelagomonas</taxon>
    </lineage>
</organism>
<evidence type="ECO:0000313" key="3">
    <source>
        <dbReference type="EMBL" id="CAH0370547.1"/>
    </source>
</evidence>
<protein>
    <submittedName>
        <fullName evidence="3">Uncharacterized protein</fullName>
    </submittedName>
</protein>
<reference evidence="3" key="1">
    <citation type="submission" date="2021-11" db="EMBL/GenBank/DDBJ databases">
        <authorList>
            <consortium name="Genoscope - CEA"/>
            <person name="William W."/>
        </authorList>
    </citation>
    <scope>NUCLEOTIDE SEQUENCE</scope>
</reference>
<proteinExistence type="predicted"/>
<evidence type="ECO:0000256" key="2">
    <source>
        <dbReference type="ARBA" id="ARBA00022737"/>
    </source>
</evidence>
<dbReference type="Gene3D" id="3.80.10.10">
    <property type="entry name" value="Ribonuclease Inhibitor"/>
    <property type="match status" value="1"/>
</dbReference>
<keyword evidence="1" id="KW-0433">Leucine-rich repeat</keyword>
<dbReference type="AlphaFoldDB" id="A0A8J2SN79"/>
<dbReference type="EMBL" id="CAKKNE010000003">
    <property type="protein sequence ID" value="CAH0370547.1"/>
    <property type="molecule type" value="Genomic_DNA"/>
</dbReference>
<dbReference type="PANTHER" id="PTHR48051">
    <property type="match status" value="1"/>
</dbReference>
<dbReference type="PANTHER" id="PTHR48051:SF54">
    <property type="entry name" value="LEUCINE-RICH REPEAT-CONTAINING PROTEIN"/>
    <property type="match status" value="1"/>
</dbReference>
<dbReference type="GO" id="GO:0005737">
    <property type="term" value="C:cytoplasm"/>
    <property type="evidence" value="ECO:0007669"/>
    <property type="project" value="TreeGrafter"/>
</dbReference>
<sequence>MEVGSDGRPSILRNKMGKFVTPTPKSVGITMLDNFPNLEPRYKLSEKSTYLHVNLLHVLKIPDCVFTMNHLTRLDFGLNEIALLSPAVGQLQNLEQLWLNNNPLTSLPPELHLCKKLRVLDVRETKMVALPRELGRLEEWHEIDLTDTPLMEDLKKADIYADPWDTPKLVAHLDLMDKRATLREALFEKACAGVYLEIADDPAHRDRISMLVDAIADAFPLPAEMKNVVRHCDRLMPKDPSSDFPKNHAARIRAKFVALRRDNEKKKLQAELELKMRALYYDVIDPTHVEKYIKAIYQDPRKLEERPEDASGDELPLELEDIQFLIKNAPRLLPKTPKEITGHGVRAAVWRLQQELRDEREKCVRAVCGALKTLYADTEPPLVLKLGRDTCKLFERDRFATKKELAELKKLAADASALFPTDFHDAKPKRVKKKFVEQKRAETAGTTQ</sequence>
<comment type="caution">
    <text evidence="3">The sequence shown here is derived from an EMBL/GenBank/DDBJ whole genome shotgun (WGS) entry which is preliminary data.</text>
</comment>
<dbReference type="Proteomes" id="UP000789595">
    <property type="component" value="Unassembled WGS sequence"/>
</dbReference>
<accession>A0A8J2SN79</accession>
<evidence type="ECO:0000313" key="4">
    <source>
        <dbReference type="Proteomes" id="UP000789595"/>
    </source>
</evidence>
<dbReference type="SUPFAM" id="SSF52075">
    <property type="entry name" value="Outer arm dynein light chain 1"/>
    <property type="match status" value="1"/>
</dbReference>
<dbReference type="OrthoDB" id="1394818at2759"/>
<evidence type="ECO:0000256" key="1">
    <source>
        <dbReference type="ARBA" id="ARBA00022614"/>
    </source>
</evidence>
<gene>
    <name evidence="3" type="ORF">PECAL_3P04430</name>
</gene>
<dbReference type="InterPro" id="IPR032675">
    <property type="entry name" value="LRR_dom_sf"/>
</dbReference>
<dbReference type="InterPro" id="IPR050216">
    <property type="entry name" value="LRR_domain-containing"/>
</dbReference>
<dbReference type="InterPro" id="IPR001611">
    <property type="entry name" value="Leu-rich_rpt"/>
</dbReference>
<keyword evidence="2" id="KW-0677">Repeat</keyword>
<keyword evidence="4" id="KW-1185">Reference proteome</keyword>
<dbReference type="PROSITE" id="PS51450">
    <property type="entry name" value="LRR"/>
    <property type="match status" value="1"/>
</dbReference>